<name>A0A481YPH9_9VIRU</name>
<sequence length="371" mass="42335">MEESDLKDLKDLTEAIKTENISEVKRILDQEQEYVLIDLDIFILAFQRGNLPIISLLIENVEDWGDLSWEISLYLVRGRYFKILSHLANDFFQHIIEASIEVDDLEIIKLIFENKSLDEIDDPDIILCRAIEKERLEIIQFFLDSGMGISEYCLAEAIKIKNLSLLKELYPFAKLESLGAFLIKTASEVGEIKILKFLVEKKNVIDDDALIGAVKKGHLGIVQYLLNIKAPTNKNVLVEAVKNWNSKIVEMLLNNKVPISQESLEEAVKRGSLKLVKYILEYFEYSGQKINEYPMTLASTVGNEEITKVLIEHKSPVNSFALLKASEYGNKEIVKLLINYNAPIDEYAIPRAVKNGHEEIAKILAKYISKE</sequence>
<dbReference type="InterPro" id="IPR036770">
    <property type="entry name" value="Ankyrin_rpt-contain_sf"/>
</dbReference>
<accession>A0A481YPH9</accession>
<dbReference type="EMBL" id="MK500287">
    <property type="protein sequence ID" value="QBK84702.1"/>
    <property type="molecule type" value="Genomic_DNA"/>
</dbReference>
<dbReference type="PANTHER" id="PTHR46586:SF3">
    <property type="entry name" value="ANKYRIN REPEAT-CONTAINING PROTEIN"/>
    <property type="match status" value="1"/>
</dbReference>
<gene>
    <name evidence="1" type="ORF">LCDPAC01_01830</name>
</gene>
<dbReference type="SUPFAM" id="SSF140860">
    <property type="entry name" value="Pseudo ankyrin repeat-like"/>
    <property type="match status" value="1"/>
</dbReference>
<reference evidence="1" key="1">
    <citation type="journal article" date="2019" name="MBio">
        <title>Virus Genomes from Deep Sea Sediments Expand the Ocean Megavirome and Support Independent Origins of Viral Gigantism.</title>
        <authorList>
            <person name="Backstrom D."/>
            <person name="Yutin N."/>
            <person name="Jorgensen S.L."/>
            <person name="Dharamshi J."/>
            <person name="Homa F."/>
            <person name="Zaremba-Niedwiedzka K."/>
            <person name="Spang A."/>
            <person name="Wolf Y.I."/>
            <person name="Koonin E.V."/>
            <person name="Ettema T.J."/>
        </authorList>
    </citation>
    <scope>NUCLEOTIDE SEQUENCE</scope>
</reference>
<dbReference type="InterPro" id="IPR002110">
    <property type="entry name" value="Ankyrin_rpt"/>
</dbReference>
<evidence type="ECO:0000313" key="1">
    <source>
        <dbReference type="EMBL" id="QBK84702.1"/>
    </source>
</evidence>
<dbReference type="Pfam" id="PF12796">
    <property type="entry name" value="Ank_2"/>
    <property type="match status" value="2"/>
</dbReference>
<protein>
    <submittedName>
        <fullName evidence="1">Ankyrin repeat protein</fullName>
    </submittedName>
</protein>
<dbReference type="SUPFAM" id="SSF48403">
    <property type="entry name" value="Ankyrin repeat"/>
    <property type="match status" value="1"/>
</dbReference>
<dbReference type="Gene3D" id="1.25.40.20">
    <property type="entry name" value="Ankyrin repeat-containing domain"/>
    <property type="match status" value="2"/>
</dbReference>
<dbReference type="SMART" id="SM00248">
    <property type="entry name" value="ANK"/>
    <property type="match status" value="5"/>
</dbReference>
<dbReference type="InterPro" id="IPR052050">
    <property type="entry name" value="SecEffector_AnkRepeat"/>
</dbReference>
<dbReference type="PANTHER" id="PTHR46586">
    <property type="entry name" value="ANKYRIN REPEAT-CONTAINING PROTEIN"/>
    <property type="match status" value="1"/>
</dbReference>
<proteinExistence type="predicted"/>
<organism evidence="1">
    <name type="scientific">Pithovirus LCDPAC01</name>
    <dbReference type="NCBI Taxonomy" id="2506600"/>
    <lineage>
        <taxon>Viruses</taxon>
        <taxon>Pithoviruses</taxon>
    </lineage>
</organism>